<name>A0A0L6U7S2_9BASI</name>
<comment type="caution">
    <text evidence="1">The sequence shown here is derived from an EMBL/GenBank/DDBJ whole genome shotgun (WGS) entry which is preliminary data.</text>
</comment>
<dbReference type="VEuPathDB" id="FungiDB:VP01_9260g1"/>
<dbReference type="EMBL" id="LAVV01014894">
    <property type="protein sequence ID" value="KNZ44337.1"/>
    <property type="molecule type" value="Genomic_DNA"/>
</dbReference>
<dbReference type="PANTHER" id="PTHR47501:SF5">
    <property type="entry name" value="HAT C-TERMINAL DIMERISATION DOMAIN-CONTAINING PROTEIN"/>
    <property type="match status" value="1"/>
</dbReference>
<dbReference type="Proteomes" id="UP000037035">
    <property type="component" value="Unassembled WGS sequence"/>
</dbReference>
<organism evidence="1 2">
    <name type="scientific">Puccinia sorghi</name>
    <dbReference type="NCBI Taxonomy" id="27349"/>
    <lineage>
        <taxon>Eukaryota</taxon>
        <taxon>Fungi</taxon>
        <taxon>Dikarya</taxon>
        <taxon>Basidiomycota</taxon>
        <taxon>Pucciniomycotina</taxon>
        <taxon>Pucciniomycetes</taxon>
        <taxon>Pucciniales</taxon>
        <taxon>Pucciniaceae</taxon>
        <taxon>Puccinia</taxon>
    </lineage>
</organism>
<reference evidence="1 2" key="1">
    <citation type="submission" date="2015-08" db="EMBL/GenBank/DDBJ databases">
        <title>Next Generation Sequencing and Analysis of the Genome of Puccinia sorghi L Schw, the Causal Agent of Maize Common Rust.</title>
        <authorList>
            <person name="Rochi L."/>
            <person name="Burguener G."/>
            <person name="Darino M."/>
            <person name="Turjanski A."/>
            <person name="Kreff E."/>
            <person name="Dieguez M.J."/>
            <person name="Sacco F."/>
        </authorList>
    </citation>
    <scope>NUCLEOTIDE SEQUENCE [LARGE SCALE GENOMIC DNA]</scope>
    <source>
        <strain evidence="1 2">RO10H11247</strain>
    </source>
</reference>
<gene>
    <name evidence="1" type="ORF">VP01_9260g1</name>
</gene>
<keyword evidence="2" id="KW-1185">Reference proteome</keyword>
<proteinExistence type="predicted"/>
<evidence type="ECO:0000313" key="1">
    <source>
        <dbReference type="EMBL" id="KNZ44337.1"/>
    </source>
</evidence>
<sequence length="186" mass="21706">MSRTSFLNHIVARGILMISHQQKILIMKLSITSYLCGSYVKQSLETILRTRIYKQPFTTVNLDHSCSNGNGQQPLGMSYIWTYKKFTLIHDVWTTKGNRFGFIGTSFSFIDNDWNYVFQHLSLVGRAHCQCIGKAWPSKKDKQLIQVPKTTQWPKRCIRNFKNLKDVISLWTKIQCILSAFVTRWH</sequence>
<evidence type="ECO:0000313" key="2">
    <source>
        <dbReference type="Proteomes" id="UP000037035"/>
    </source>
</evidence>
<accession>A0A0L6U7S2</accession>
<protein>
    <submittedName>
        <fullName evidence="1">Uncharacterized protein</fullName>
    </submittedName>
</protein>
<dbReference type="AlphaFoldDB" id="A0A0L6U7S2"/>
<dbReference type="PANTHER" id="PTHR47501">
    <property type="entry name" value="TRANSPOSASE-RELATED"/>
    <property type="match status" value="1"/>
</dbReference>